<gene>
    <name evidence="2" type="ORF">LNTAR_21380</name>
</gene>
<accession>A6DM10</accession>
<dbReference type="EMBL" id="ABCK01000010">
    <property type="protein sequence ID" value="EDM27308.1"/>
    <property type="molecule type" value="Genomic_DNA"/>
</dbReference>
<keyword evidence="1" id="KW-0732">Signal</keyword>
<comment type="caution">
    <text evidence="2">The sequence shown here is derived from an EMBL/GenBank/DDBJ whole genome shotgun (WGS) entry which is preliminary data.</text>
</comment>
<dbReference type="STRING" id="313628.LNTAR_21380"/>
<reference evidence="2 3" key="1">
    <citation type="journal article" date="2010" name="J. Bacteriol.">
        <title>Genome sequence of Lentisphaera araneosa HTCC2155T, the type species of the order Lentisphaerales in the phylum Lentisphaerae.</title>
        <authorList>
            <person name="Thrash J.C."/>
            <person name="Cho J.C."/>
            <person name="Vergin K.L."/>
            <person name="Morris R.M."/>
            <person name="Giovannoni S.J."/>
        </authorList>
    </citation>
    <scope>NUCLEOTIDE SEQUENCE [LARGE SCALE GENOMIC DNA]</scope>
    <source>
        <strain evidence="2 3">HTCC2155</strain>
    </source>
</reference>
<dbReference type="Proteomes" id="UP000004947">
    <property type="component" value="Unassembled WGS sequence"/>
</dbReference>
<evidence type="ECO:0000313" key="3">
    <source>
        <dbReference type="Proteomes" id="UP000004947"/>
    </source>
</evidence>
<proteinExistence type="predicted"/>
<protein>
    <submittedName>
        <fullName evidence="2">Uncharacterized protein</fullName>
    </submittedName>
</protein>
<dbReference type="AlphaFoldDB" id="A6DM10"/>
<keyword evidence="3" id="KW-1185">Reference proteome</keyword>
<organism evidence="2 3">
    <name type="scientific">Lentisphaera araneosa HTCC2155</name>
    <dbReference type="NCBI Taxonomy" id="313628"/>
    <lineage>
        <taxon>Bacteria</taxon>
        <taxon>Pseudomonadati</taxon>
        <taxon>Lentisphaerota</taxon>
        <taxon>Lentisphaeria</taxon>
        <taxon>Lentisphaerales</taxon>
        <taxon>Lentisphaeraceae</taxon>
        <taxon>Lentisphaera</taxon>
    </lineage>
</organism>
<evidence type="ECO:0000256" key="1">
    <source>
        <dbReference type="SAM" id="SignalP"/>
    </source>
</evidence>
<name>A6DM10_9BACT</name>
<feature type="signal peptide" evidence="1">
    <location>
        <begin position="1"/>
        <end position="16"/>
    </location>
</feature>
<evidence type="ECO:0000313" key="2">
    <source>
        <dbReference type="EMBL" id="EDM27308.1"/>
    </source>
</evidence>
<sequence length="1009" mass="114823">MYKIFLTVFVSLTLFADVHLNSSLSNFNLGNDQLSISINSNGKLRKVLSHGESLNQYNKLGPLFSVTLLENVYGLKDGKRRTVELKHASYNQGEITVAPAKGELPSFTFKTIDKGDYFILKLISMKNLENENATVLTMRKLAHTSWMPLDSVTKKSSRFKDDPKFFGVLQRSDDLPLGSISMWASKEGLEEDEVLYKVWANEDMPHPNVDGEWTVERAKQWIADYIELVCKKHTSEMIIGPRKPEDLKEISQVANKFGISKLYMHLNSWGGRYWANDRDNLEVNHDIFPDGRKDMEAFGQLLKNKDMQLTLRSISYALGGKHPEYLGETPHAQLATWWKGKLATDISSQATEIIVTETNEQRTEFDTNYRWDNIFNRKCIQIGNELITFKSFVDNGDKTWTLKGCKRGFGNSVATNHKVDSPARGLYRIYGIAFAPDPDSKLMKEMAKNFGEFHNDINAGIVNFDALEVHEMMYNYGDTKFMGEVYKHIKTPMHGSTSGPGLTWGFIEGMFNSVKMAEDPWRATRPKGIPYAVDMKLGLHQSHWSASSPYAYVWAIPANAAAGRQLAVSAQAGFHDVTTEIINQHGLIDFYAKVFKQWSKYGSQLPAHIRERIFNSWYKNPWEARYSLIDELFRFEGEGEALSVVPFRMMKGKNDRGWTYHQEHGTVYPYQYLRPGQSMKVENPYDQQNPEFIIRVMSDFKRNIDVVNALSKTESAEDKKFNDMLDKFQGASGVVIEEKKVDNDKNTKINYRIMPNPNEKNPQKKIRVKGSVTFTQESNGVRITCANNSDVQLNQVNSKNDTLSWYPVNSNIDQAGGLGLVVHGDGSGSTLVVRTKGDGSRDYIVHLDFKGKRYIEIPSPQVSWVDARWPFLNAYKRWRSNKITGIGIGFNNVKSKTSVLIEDLRFLPEKESVLKDPVIQIGEGEMTIVGEVKSGHYLWYMGGDSVGVYDLNWNKLKELPIRNNSCQASDGDNEIKIINNNEGNNPWLEVQFFVKDKAMLINDKLSQVK</sequence>
<feature type="chain" id="PRO_5002694531" evidence="1">
    <location>
        <begin position="17"/>
        <end position="1009"/>
    </location>
</feature>